<dbReference type="EMBL" id="HE612861">
    <property type="protein sequence ID" value="CCE63739.1"/>
    <property type="molecule type" value="Genomic_DNA"/>
</dbReference>
<keyword evidence="11" id="KW-1185">Reference proteome</keyword>
<dbReference type="GO" id="GO:0034605">
    <property type="term" value="P:cellular response to heat"/>
    <property type="evidence" value="ECO:0007669"/>
    <property type="project" value="EnsemblFungi"/>
</dbReference>
<evidence type="ECO:0000256" key="7">
    <source>
        <dbReference type="ARBA" id="ARBA00031257"/>
    </source>
</evidence>
<dbReference type="GO" id="GO:0000979">
    <property type="term" value="F:RNA polymerase II core promoter sequence-specific DNA binding"/>
    <property type="evidence" value="ECO:0007669"/>
    <property type="project" value="EnsemblFungi"/>
</dbReference>
<evidence type="ECO:0000256" key="6">
    <source>
        <dbReference type="ARBA" id="ARBA00023242"/>
    </source>
</evidence>
<protein>
    <recommendedName>
        <fullName evidence="3 8">Mediator of RNA polymerase II transcription subunit 4</fullName>
    </recommendedName>
    <alternativeName>
        <fullName evidence="7 8">Mediator complex subunit 4</fullName>
    </alternativeName>
</protein>
<dbReference type="GO" id="GO:0032968">
    <property type="term" value="P:positive regulation of transcription elongation by RNA polymerase II"/>
    <property type="evidence" value="ECO:0007669"/>
    <property type="project" value="EnsemblFungi"/>
</dbReference>
<dbReference type="GO" id="GO:0003712">
    <property type="term" value="F:transcription coregulator activity"/>
    <property type="evidence" value="ECO:0007669"/>
    <property type="project" value="InterPro"/>
</dbReference>
<accession>G8BUF3</accession>
<keyword evidence="5 8" id="KW-0804">Transcription</keyword>
<evidence type="ECO:0000313" key="11">
    <source>
        <dbReference type="Proteomes" id="UP000005666"/>
    </source>
</evidence>
<sequence>MSNNYNMHGLNASEFLTKSNAEAFNSTLTPVAVPQSTANNISQGTASNMNTAAVDSLANVAIYNDIKNYEDTLIKLVSSIDNFRPDVEVAKTLIEVDKRLYKNLGSFKEYDEIDTKISKIKDDSEKLDLQTKHILDILNDSRNMLNSLPMLEEIYFERDVMHEKQKKINSKILLDYATKISKFTKIPPTFNKGSIGPNNFIWPAEDALRRGMLAVASIHRSELTKLPNDTSYDSDKELEEQQEQEQHGTENTREADVEQEQEESFVFDGKHKNEEKTENSNEANSNDDNENDNMDLDLELFNPDEF</sequence>
<comment type="function">
    <text evidence="8">Component of the Mediator complex, a coactivator involved in the regulated transcription of nearly all RNA polymerase II-dependent genes. Mediator functions as a bridge to convey information from gene-specific regulatory proteins to the basal RNA polymerase II transcription machinery. Mediator is recruited to promoters by direct interactions with regulatory proteins and serves as a scaffold for the assembly of a functional preinitiation complex with RNA polymerase II and the general transcription factors.</text>
</comment>
<proteinExistence type="inferred from homology"/>
<dbReference type="KEGG" id="tpf:TPHA_0F02590"/>
<feature type="compositionally biased region" description="Basic and acidic residues" evidence="9">
    <location>
        <begin position="244"/>
        <end position="256"/>
    </location>
</feature>
<evidence type="ECO:0000256" key="4">
    <source>
        <dbReference type="ARBA" id="ARBA00023015"/>
    </source>
</evidence>
<keyword evidence="4 8" id="KW-0805">Transcription regulation</keyword>
<dbReference type="RefSeq" id="XP_003686173.1">
    <property type="nucleotide sequence ID" value="XM_003686125.1"/>
</dbReference>
<evidence type="ECO:0000313" key="10">
    <source>
        <dbReference type="EMBL" id="CCE63739.1"/>
    </source>
</evidence>
<evidence type="ECO:0000256" key="9">
    <source>
        <dbReference type="SAM" id="MobiDB-lite"/>
    </source>
</evidence>
<dbReference type="GeneID" id="11535348"/>
<gene>
    <name evidence="10" type="primary">TPHA0F02590</name>
    <name evidence="8" type="synonym">MED4</name>
    <name evidence="10" type="ordered locus">TPHA_0F02590</name>
</gene>
<dbReference type="Proteomes" id="UP000005666">
    <property type="component" value="Chromosome 6"/>
</dbReference>
<dbReference type="AlphaFoldDB" id="G8BUF3"/>
<evidence type="ECO:0000256" key="1">
    <source>
        <dbReference type="ARBA" id="ARBA00004123"/>
    </source>
</evidence>
<dbReference type="GO" id="GO:0051123">
    <property type="term" value="P:RNA polymerase II preinitiation complex assembly"/>
    <property type="evidence" value="ECO:0007669"/>
    <property type="project" value="EnsemblFungi"/>
</dbReference>
<dbReference type="GO" id="GO:0016592">
    <property type="term" value="C:mediator complex"/>
    <property type="evidence" value="ECO:0007669"/>
    <property type="project" value="InterPro"/>
</dbReference>
<evidence type="ECO:0000256" key="8">
    <source>
        <dbReference type="RuleBase" id="RU364141"/>
    </source>
</evidence>
<feature type="region of interest" description="Disordered" evidence="9">
    <location>
        <begin position="226"/>
        <end position="306"/>
    </location>
</feature>
<dbReference type="PANTHER" id="PTHR13208">
    <property type="entry name" value="MEDIATOR OF RNA POLYMERASE II TRANSCRIPTION SUBUNIT 4"/>
    <property type="match status" value="1"/>
</dbReference>
<feature type="compositionally biased region" description="Basic and acidic residues" evidence="9">
    <location>
        <begin position="268"/>
        <end position="279"/>
    </location>
</feature>
<dbReference type="PANTHER" id="PTHR13208:SF2">
    <property type="entry name" value="MEDIATOR OF RNA POLYMERASE II TRANSCRIPTION SUBUNIT 4"/>
    <property type="match status" value="1"/>
</dbReference>
<comment type="subunit">
    <text evidence="8">Component of the Mediator complex.</text>
</comment>
<dbReference type="OrthoDB" id="1929813at2759"/>
<evidence type="ECO:0000256" key="3">
    <source>
        <dbReference type="ARBA" id="ARBA00020629"/>
    </source>
</evidence>
<dbReference type="HOGENOM" id="CLU_071875_0_0_1"/>
<keyword evidence="8" id="KW-0010">Activator</keyword>
<comment type="subcellular location">
    <subcellularLocation>
        <location evidence="1 8">Nucleus</location>
    </subcellularLocation>
</comment>
<organism evidence="10 11">
    <name type="scientific">Tetrapisispora phaffii (strain ATCC 24235 / CBS 4417 / NBRC 1672 / NRRL Y-8282 / UCD 70-5)</name>
    <name type="common">Yeast</name>
    <name type="synonym">Fabospora phaffii</name>
    <dbReference type="NCBI Taxonomy" id="1071381"/>
    <lineage>
        <taxon>Eukaryota</taxon>
        <taxon>Fungi</taxon>
        <taxon>Dikarya</taxon>
        <taxon>Ascomycota</taxon>
        <taxon>Saccharomycotina</taxon>
        <taxon>Saccharomycetes</taxon>
        <taxon>Saccharomycetales</taxon>
        <taxon>Saccharomycetaceae</taxon>
        <taxon>Tetrapisispora</taxon>
    </lineage>
</organism>
<reference evidence="10 11" key="1">
    <citation type="journal article" date="2011" name="Proc. Natl. Acad. Sci. U.S.A.">
        <title>Evolutionary erosion of yeast sex chromosomes by mating-type switching accidents.</title>
        <authorList>
            <person name="Gordon J.L."/>
            <person name="Armisen D."/>
            <person name="Proux-Wera E."/>
            <person name="Oheigeartaigh S.S."/>
            <person name="Byrne K.P."/>
            <person name="Wolfe K.H."/>
        </authorList>
    </citation>
    <scope>NUCLEOTIDE SEQUENCE [LARGE SCALE GENOMIC DNA]</scope>
    <source>
        <strain evidence="11">ATCC 24235 / CBS 4417 / NBRC 1672 / NRRL Y-8282 / UCD 70-5</strain>
    </source>
</reference>
<evidence type="ECO:0000256" key="2">
    <source>
        <dbReference type="ARBA" id="ARBA00009626"/>
    </source>
</evidence>
<feature type="compositionally biased region" description="Acidic residues" evidence="9">
    <location>
        <begin position="285"/>
        <end position="306"/>
    </location>
</feature>
<keyword evidence="6 8" id="KW-0539">Nucleus</keyword>
<evidence type="ECO:0000256" key="5">
    <source>
        <dbReference type="ARBA" id="ARBA00023163"/>
    </source>
</evidence>
<dbReference type="OMA" id="PFQIHPN"/>
<dbReference type="Pfam" id="PF10018">
    <property type="entry name" value="Med4"/>
    <property type="match status" value="1"/>
</dbReference>
<dbReference type="GO" id="GO:0060261">
    <property type="term" value="P:positive regulation of transcription initiation by RNA polymerase II"/>
    <property type="evidence" value="ECO:0007669"/>
    <property type="project" value="EnsemblFungi"/>
</dbReference>
<dbReference type="eggNOG" id="ENOG502RXM0">
    <property type="taxonomic scope" value="Eukaryota"/>
</dbReference>
<name>G8BUF3_TETPH</name>
<dbReference type="STRING" id="1071381.G8BUF3"/>
<comment type="similarity">
    <text evidence="2 8">Belongs to the Mediator complex subunit 4 family.</text>
</comment>
<dbReference type="GO" id="GO:0070847">
    <property type="term" value="C:core mediator complex"/>
    <property type="evidence" value="ECO:0007669"/>
    <property type="project" value="EnsemblFungi"/>
</dbReference>
<dbReference type="InterPro" id="IPR019258">
    <property type="entry name" value="Mediator_Med4"/>
</dbReference>